<accession>A0ABV1I2C2</accession>
<evidence type="ECO:0000313" key="4">
    <source>
        <dbReference type="Proteomes" id="UP001470288"/>
    </source>
</evidence>
<evidence type="ECO:0000313" key="3">
    <source>
        <dbReference type="EMBL" id="MEQ2578960.1"/>
    </source>
</evidence>
<proteinExistence type="predicted"/>
<protein>
    <submittedName>
        <fullName evidence="3">DUF5702 domain-containing protein</fullName>
    </submittedName>
</protein>
<dbReference type="EMBL" id="JBBMFC010000014">
    <property type="protein sequence ID" value="MEQ2578960.1"/>
    <property type="molecule type" value="Genomic_DNA"/>
</dbReference>
<dbReference type="InterPro" id="IPR043756">
    <property type="entry name" value="DUF5702"/>
</dbReference>
<keyword evidence="1" id="KW-0175">Coiled coil</keyword>
<dbReference type="Proteomes" id="UP001470288">
    <property type="component" value="Unassembled WGS sequence"/>
</dbReference>
<feature type="transmembrane region" description="Helical" evidence="2">
    <location>
        <begin position="20"/>
        <end position="42"/>
    </location>
</feature>
<name>A0ABV1I2C2_9FIRM</name>
<keyword evidence="4" id="KW-1185">Reference proteome</keyword>
<organism evidence="3 4">
    <name type="scientific">Hominiventricola aquisgranensis</name>
    <dbReference type="NCBI Taxonomy" id="3133164"/>
    <lineage>
        <taxon>Bacteria</taxon>
        <taxon>Bacillati</taxon>
        <taxon>Bacillota</taxon>
        <taxon>Clostridia</taxon>
        <taxon>Lachnospirales</taxon>
        <taxon>Lachnospiraceae</taxon>
        <taxon>Hominiventricola</taxon>
    </lineage>
</organism>
<feature type="coiled-coil region" evidence="1">
    <location>
        <begin position="164"/>
        <end position="191"/>
    </location>
</feature>
<keyword evidence="2" id="KW-0472">Membrane</keyword>
<keyword evidence="2" id="KW-1133">Transmembrane helix</keyword>
<sequence>MIFLKKLFHRPVGSKKKGSITVWLTLSFLVFLGLYLICLQSVQKQSAKRRAEQAVENGMFSLFSEYEPHLLDKWDLFYIDTSFQGGTEKREELCSHLWKFIQENITNVRGKPLDGLNLQGVNFEDLVRATDGDGAVFYHQAIEVMKEKWGQDLVEDWLLGPEQREELLTQAEEMQRDYEESRRVVMDYDDEDDELSGEVSSWSSFLDGFFFKMAVPSGSILSEKTINTVNIPTVRPLSEGAGAAQGNEDALIQKQWFIGYACEYLTQASDHLAEGREDGYLDYQMEYLFAGQPSDQRNLELTILSLLALREGANYTFLMTHSNYKEQAEFLALVIAGLTGDDSLIQAVKHLILIGWAYVESIAEVRQLLGGYELAVVKGEDQWQVPLSAVLRFLGNPGSYDAQTAEQSGLDYEDYLRMLLTVVPAKTLAMRSLDVIEGELRMMEGCEQIHLDHCVERMTVQVWMDGIYLERTYGYE</sequence>
<gene>
    <name evidence="3" type="ORF">WMO62_08925</name>
</gene>
<evidence type="ECO:0000256" key="1">
    <source>
        <dbReference type="SAM" id="Coils"/>
    </source>
</evidence>
<reference evidence="3 4" key="1">
    <citation type="submission" date="2024-03" db="EMBL/GenBank/DDBJ databases">
        <title>Human intestinal bacterial collection.</title>
        <authorList>
            <person name="Pauvert C."/>
            <person name="Hitch T.C.A."/>
            <person name="Clavel T."/>
        </authorList>
    </citation>
    <scope>NUCLEOTIDE SEQUENCE [LARGE SCALE GENOMIC DNA]</scope>
    <source>
        <strain evidence="3 4">CLA-AA-H78B</strain>
    </source>
</reference>
<dbReference type="RefSeq" id="WP_118512486.1">
    <property type="nucleotide sequence ID" value="NZ_JBBMFC010000014.1"/>
</dbReference>
<keyword evidence="2" id="KW-0812">Transmembrane</keyword>
<evidence type="ECO:0000256" key="2">
    <source>
        <dbReference type="SAM" id="Phobius"/>
    </source>
</evidence>
<comment type="caution">
    <text evidence="3">The sequence shown here is derived from an EMBL/GenBank/DDBJ whole genome shotgun (WGS) entry which is preliminary data.</text>
</comment>
<dbReference type="Pfam" id="PF18960">
    <property type="entry name" value="DUF5702"/>
    <property type="match status" value="1"/>
</dbReference>